<dbReference type="EMBL" id="VFPJ01000001">
    <property type="protein sequence ID" value="TQM41850.1"/>
    <property type="molecule type" value="Genomic_DNA"/>
</dbReference>
<comment type="caution">
    <text evidence="2">The sequence shown here is derived from an EMBL/GenBank/DDBJ whole genome shotgun (WGS) entry which is preliminary data.</text>
</comment>
<proteinExistence type="predicted"/>
<evidence type="ECO:0000256" key="1">
    <source>
        <dbReference type="SAM" id="SignalP"/>
    </source>
</evidence>
<evidence type="ECO:0000313" key="3">
    <source>
        <dbReference type="Proteomes" id="UP000320773"/>
    </source>
</evidence>
<name>A0A543G6Z5_9FLAO</name>
<gene>
    <name evidence="2" type="ORF">BC670_2862</name>
</gene>
<reference evidence="2 3" key="1">
    <citation type="submission" date="2019-06" db="EMBL/GenBank/DDBJ databases">
        <title>Genomic Encyclopedia of Archaeal and Bacterial Type Strains, Phase II (KMG-II): from individual species to whole genera.</title>
        <authorList>
            <person name="Goeker M."/>
        </authorList>
    </citation>
    <scope>NUCLEOTIDE SEQUENCE [LARGE SCALE GENOMIC DNA]</scope>
    <source>
        <strain evidence="2 3">DSM 24789</strain>
    </source>
</reference>
<protein>
    <submittedName>
        <fullName evidence="2">Antitoxin component YwqK of YwqJK toxin-antitoxin module</fullName>
    </submittedName>
</protein>
<evidence type="ECO:0000313" key="2">
    <source>
        <dbReference type="EMBL" id="TQM41850.1"/>
    </source>
</evidence>
<feature type="chain" id="PRO_5022216554" evidence="1">
    <location>
        <begin position="24"/>
        <end position="236"/>
    </location>
</feature>
<dbReference type="Gene3D" id="3.90.930.1">
    <property type="match status" value="1"/>
</dbReference>
<feature type="signal peptide" evidence="1">
    <location>
        <begin position="1"/>
        <end position="23"/>
    </location>
</feature>
<accession>A0A543G6Z5</accession>
<dbReference type="AlphaFoldDB" id="A0A543G6Z5"/>
<keyword evidence="1" id="KW-0732">Signal</keyword>
<dbReference type="SUPFAM" id="SSF82185">
    <property type="entry name" value="Histone H3 K4-specific methyltransferase SET7/9 N-terminal domain"/>
    <property type="match status" value="2"/>
</dbReference>
<dbReference type="Proteomes" id="UP000320773">
    <property type="component" value="Unassembled WGS sequence"/>
</dbReference>
<sequence>MTKTNMKYFIILVSFFINGLLFSQECNTLDPQGRKHGLWKGYHEGSNRLRYQGTFEHGKEVGTFQYFDDTKAGDVIGVRIFDAQNNSVYTTFYDQKKNIVSEGKSINKLKEGIWKYYHYASKKIMTEEFYRAGKLDGARTVYYLNGNIAEITTYKEGLKDGLYKKLTEEGVVLEIVTFKNNEYDGQAVYRDVNNQIVSEGIFTNGKKTGIWKFYENGKYIRSENHNFQGKKFAKKK</sequence>
<organism evidence="2 3">
    <name type="scientific">Flavobacterium branchiophilum</name>
    <dbReference type="NCBI Taxonomy" id="55197"/>
    <lineage>
        <taxon>Bacteria</taxon>
        <taxon>Pseudomonadati</taxon>
        <taxon>Bacteroidota</taxon>
        <taxon>Flavobacteriia</taxon>
        <taxon>Flavobacteriales</taxon>
        <taxon>Flavobacteriaceae</taxon>
        <taxon>Flavobacterium</taxon>
    </lineage>
</organism>